<evidence type="ECO:0000256" key="8">
    <source>
        <dbReference type="SAM" id="Phobius"/>
    </source>
</evidence>
<evidence type="ECO:0000256" key="2">
    <source>
        <dbReference type="ARBA" id="ARBA00009773"/>
    </source>
</evidence>
<evidence type="ECO:0000256" key="6">
    <source>
        <dbReference type="ARBA" id="ARBA00022989"/>
    </source>
</evidence>
<dbReference type="RefSeq" id="WP_377405031.1">
    <property type="nucleotide sequence ID" value="NZ_JBHTFQ010000007.1"/>
</dbReference>
<evidence type="ECO:0000313" key="10">
    <source>
        <dbReference type="Proteomes" id="UP001596516"/>
    </source>
</evidence>
<comment type="caution">
    <text evidence="9">The sequence shown here is derived from an EMBL/GenBank/DDBJ whole genome shotgun (WGS) entry which is preliminary data.</text>
</comment>
<evidence type="ECO:0000256" key="5">
    <source>
        <dbReference type="ARBA" id="ARBA00022692"/>
    </source>
</evidence>
<gene>
    <name evidence="9" type="ORF">ACFQXB_14065</name>
</gene>
<comment type="subcellular location">
    <subcellularLocation>
        <location evidence="1">Cell membrane</location>
        <topology evidence="1">Multi-pass membrane protein</topology>
    </subcellularLocation>
</comment>
<dbReference type="Proteomes" id="UP001596516">
    <property type="component" value="Unassembled WGS sequence"/>
</dbReference>
<name>A0ABW2UKU2_9RHOB</name>
<evidence type="ECO:0000256" key="1">
    <source>
        <dbReference type="ARBA" id="ARBA00004651"/>
    </source>
</evidence>
<evidence type="ECO:0000313" key="9">
    <source>
        <dbReference type="EMBL" id="MFC7705321.1"/>
    </source>
</evidence>
<keyword evidence="5 8" id="KW-0812">Transmembrane</keyword>
<keyword evidence="7 8" id="KW-0472">Membrane</keyword>
<reference evidence="10" key="1">
    <citation type="journal article" date="2019" name="Int. J. Syst. Evol. Microbiol.">
        <title>The Global Catalogue of Microorganisms (GCM) 10K type strain sequencing project: providing services to taxonomists for standard genome sequencing and annotation.</title>
        <authorList>
            <consortium name="The Broad Institute Genomics Platform"/>
            <consortium name="The Broad Institute Genome Sequencing Center for Infectious Disease"/>
            <person name="Wu L."/>
            <person name="Ma J."/>
        </authorList>
    </citation>
    <scope>NUCLEOTIDE SEQUENCE [LARGE SCALE GENOMIC DNA]</scope>
    <source>
        <strain evidence="10">CGMCC 1.12750</strain>
    </source>
</reference>
<feature type="transmembrane region" description="Helical" evidence="8">
    <location>
        <begin position="55"/>
        <end position="84"/>
    </location>
</feature>
<proteinExistence type="inferred from homology"/>
<feature type="transmembrane region" description="Helical" evidence="8">
    <location>
        <begin position="148"/>
        <end position="167"/>
    </location>
</feature>
<keyword evidence="4" id="KW-1003">Cell membrane</keyword>
<evidence type="ECO:0000256" key="7">
    <source>
        <dbReference type="ARBA" id="ARBA00023136"/>
    </source>
</evidence>
<protein>
    <submittedName>
        <fullName evidence="9">AI-2E family transporter</fullName>
    </submittedName>
</protein>
<feature type="transmembrane region" description="Helical" evidence="8">
    <location>
        <begin position="12"/>
        <end position="43"/>
    </location>
</feature>
<keyword evidence="6 8" id="KW-1133">Transmembrane helix</keyword>
<sequence>MGLPVKTQLRYWGIAAAVLFVMLWAMGHVLLPFVVAAAVAYLLDPIADRLERLGLSRMWAVILITMMAALAFVALLLLLVPILIQQGTQLINTAPEIFSQFLNFLSSRFPDLVDEDSVLRDTLNNLGEMIRARGGELLNTLLSSVRNVVSALVFMVIVPVVSFYLLLDWDKLVARIDTLLPRDHAPTIRHLAREIDVVLSGFVRGEAAVISILAVYYSMSLVAVGLPFGLVVGVLTGAVSFIPYIGAILGGTISIGLALFTFWGEPLWIGAVILIFVIGQILEGNILVPKLVGGFVGLHPVWLLVALSVFGSLFGFVGMLVAVPIAAALGVLVRFAAAQYRESALYRGDAPPIVLADPDQTAIYTDPKG</sequence>
<feature type="transmembrane region" description="Helical" evidence="8">
    <location>
        <begin position="214"/>
        <end position="235"/>
    </location>
</feature>
<dbReference type="EMBL" id="JBHTFQ010000007">
    <property type="protein sequence ID" value="MFC7705321.1"/>
    <property type="molecule type" value="Genomic_DNA"/>
</dbReference>
<dbReference type="Pfam" id="PF01594">
    <property type="entry name" value="AI-2E_transport"/>
    <property type="match status" value="1"/>
</dbReference>
<organism evidence="9 10">
    <name type="scientific">Plastorhodobacter daqingensis</name>
    <dbReference type="NCBI Taxonomy" id="1387281"/>
    <lineage>
        <taxon>Bacteria</taxon>
        <taxon>Pseudomonadati</taxon>
        <taxon>Pseudomonadota</taxon>
        <taxon>Alphaproteobacteria</taxon>
        <taxon>Rhodobacterales</taxon>
        <taxon>Paracoccaceae</taxon>
        <taxon>Plastorhodobacter</taxon>
    </lineage>
</organism>
<evidence type="ECO:0000256" key="3">
    <source>
        <dbReference type="ARBA" id="ARBA00022448"/>
    </source>
</evidence>
<dbReference type="InterPro" id="IPR002549">
    <property type="entry name" value="AI-2E-like"/>
</dbReference>
<accession>A0ABW2UKU2</accession>
<keyword evidence="10" id="KW-1185">Reference proteome</keyword>
<dbReference type="PANTHER" id="PTHR21716">
    <property type="entry name" value="TRANSMEMBRANE PROTEIN"/>
    <property type="match status" value="1"/>
</dbReference>
<dbReference type="PANTHER" id="PTHR21716:SF53">
    <property type="entry name" value="PERMEASE PERM-RELATED"/>
    <property type="match status" value="1"/>
</dbReference>
<comment type="similarity">
    <text evidence="2">Belongs to the autoinducer-2 exporter (AI-2E) (TC 2.A.86) family.</text>
</comment>
<feature type="transmembrane region" description="Helical" evidence="8">
    <location>
        <begin position="241"/>
        <end position="260"/>
    </location>
</feature>
<feature type="transmembrane region" description="Helical" evidence="8">
    <location>
        <begin position="300"/>
        <end position="333"/>
    </location>
</feature>
<evidence type="ECO:0000256" key="4">
    <source>
        <dbReference type="ARBA" id="ARBA00022475"/>
    </source>
</evidence>
<keyword evidence="3" id="KW-0813">Transport</keyword>
<feature type="transmembrane region" description="Helical" evidence="8">
    <location>
        <begin position="267"/>
        <end position="288"/>
    </location>
</feature>